<keyword evidence="2" id="KW-1185">Reference proteome</keyword>
<dbReference type="AlphaFoldDB" id="A0A2C7AFG6"/>
<dbReference type="SUPFAM" id="SSF55486">
    <property type="entry name" value="Metalloproteases ('zincins'), catalytic domain"/>
    <property type="match status" value="1"/>
</dbReference>
<keyword evidence="1" id="KW-0418">Kinase</keyword>
<keyword evidence="1" id="KW-0808">Transferase</keyword>
<evidence type="ECO:0000313" key="1">
    <source>
        <dbReference type="EMBL" id="PHK96205.1"/>
    </source>
</evidence>
<dbReference type="RefSeq" id="WP_099094445.1">
    <property type="nucleotide sequence ID" value="NZ_PDNU01000004.1"/>
</dbReference>
<accession>A0A2C7AFG6</accession>
<dbReference type="OrthoDB" id="9806895at2"/>
<dbReference type="Pfam" id="PF06262">
    <property type="entry name" value="Zincin_1"/>
    <property type="match status" value="1"/>
</dbReference>
<gene>
    <name evidence="1" type="ORF">CR162_04675</name>
</gene>
<sequence length="130" mass="14816">MRFNHPPSLEDLQDMAETAFAAIPQELREAVKGVAILVEEVPDEETLEALDLQHPWELTGLYRGTPLTEKTSLGVPAEPDMILLYREPILVEWIETGEDLFRLVRNVLIHEIGHHFGFSDDEITRLENEG</sequence>
<name>A0A2C7AFG6_9PROT</name>
<dbReference type="Gene3D" id="3.30.2010.20">
    <property type="match status" value="1"/>
</dbReference>
<comment type="caution">
    <text evidence="1">The sequence shown here is derived from an EMBL/GenBank/DDBJ whole genome shotgun (WGS) entry which is preliminary data.</text>
</comment>
<dbReference type="EMBL" id="PDNU01000004">
    <property type="protein sequence ID" value="PHK96205.1"/>
    <property type="molecule type" value="Genomic_DNA"/>
</dbReference>
<dbReference type="InterPro" id="IPR010428">
    <property type="entry name" value="Zincin_1"/>
</dbReference>
<dbReference type="CDD" id="cd12952">
    <property type="entry name" value="MMP_ACEL2062"/>
    <property type="match status" value="1"/>
</dbReference>
<dbReference type="GO" id="GO:0016301">
    <property type="term" value="F:kinase activity"/>
    <property type="evidence" value="ECO:0007669"/>
    <property type="project" value="UniProtKB-KW"/>
</dbReference>
<proteinExistence type="predicted"/>
<organism evidence="1 2">
    <name type="scientific">Teichococcus rhizosphaerae</name>
    <dbReference type="NCBI Taxonomy" id="1335062"/>
    <lineage>
        <taxon>Bacteria</taxon>
        <taxon>Pseudomonadati</taxon>
        <taxon>Pseudomonadota</taxon>
        <taxon>Alphaproteobacteria</taxon>
        <taxon>Acetobacterales</taxon>
        <taxon>Roseomonadaceae</taxon>
        <taxon>Roseomonas</taxon>
    </lineage>
</organism>
<reference evidence="1 2" key="1">
    <citation type="submission" date="2017-10" db="EMBL/GenBank/DDBJ databases">
        <authorList>
            <person name="Banno H."/>
            <person name="Chua N.-H."/>
        </authorList>
    </citation>
    <scope>NUCLEOTIDE SEQUENCE [LARGE SCALE GENOMIC DNA]</scope>
    <source>
        <strain evidence="1 2">YW11</strain>
    </source>
</reference>
<dbReference type="InterPro" id="IPR038555">
    <property type="entry name" value="Zincin_1_sf"/>
</dbReference>
<dbReference type="Proteomes" id="UP000223527">
    <property type="component" value="Unassembled WGS sequence"/>
</dbReference>
<protein>
    <submittedName>
        <fullName evidence="1">Acetylglutamate kinase</fullName>
    </submittedName>
</protein>
<evidence type="ECO:0000313" key="2">
    <source>
        <dbReference type="Proteomes" id="UP000223527"/>
    </source>
</evidence>